<dbReference type="Proteomes" id="UP000501926">
    <property type="component" value="Chromosome"/>
</dbReference>
<evidence type="ECO:0000313" key="3">
    <source>
        <dbReference type="Proteomes" id="UP000501926"/>
    </source>
</evidence>
<accession>Q1Q098</accession>
<dbReference type="AlphaFoldDB" id="Q1Q098"/>
<sequence length="66" mass="7687">MEKQKCSCPSSGLGTQLHWRLLLPFSNNYLVQKRSSNIIGNPTFAIRFRKLLFSGRYLYVTIDFKC</sequence>
<protein>
    <submittedName>
        <fullName evidence="1">Uncharacterized protein</fullName>
    </submittedName>
</protein>
<reference evidence="2 3" key="3">
    <citation type="submission" date="2020-02" db="EMBL/GenBank/DDBJ databases">
        <title>Newly sequenced genome of strain CSTR1 showed variability in Candidatus Kuenenia stuttgartiensis genomes.</title>
        <authorList>
            <person name="Ding C."/>
            <person name="Adrian L."/>
        </authorList>
    </citation>
    <scope>NUCLEOTIDE SEQUENCE [LARGE SCALE GENOMIC DNA]</scope>
    <source>
        <strain evidence="2 3">CSTR1</strain>
    </source>
</reference>
<reference evidence="1" key="1">
    <citation type="journal article" date="2006" name="Nature">
        <title>Deciphering the evolution and metabolism of an anammox bacterium from a community genome.</title>
        <authorList>
            <person name="Strous M."/>
            <person name="Pelletier E."/>
            <person name="Mangenot S."/>
            <person name="Rattei T."/>
            <person name="Lehner A."/>
            <person name="Taylor M.W."/>
            <person name="Horn M."/>
            <person name="Daims H."/>
            <person name="Bartol-Mavel D."/>
            <person name="Wincker P."/>
            <person name="Barbe V."/>
            <person name="Fonknechten N."/>
            <person name="Vallenet D."/>
            <person name="Segurens B."/>
            <person name="Schenowitz-Truong C."/>
            <person name="Medigue C."/>
            <person name="Collingro A."/>
            <person name="Snel B."/>
            <person name="Dutilh B.E."/>
            <person name="OpDenCamp H.J.M."/>
            <person name="vanDerDrift C."/>
            <person name="Cirpus I."/>
            <person name="vanDePas-Schoonen K.T."/>
            <person name="Harhangi H.R."/>
            <person name="vanNiftrik L."/>
            <person name="Schmid M."/>
            <person name="Keltjens J."/>
            <person name="vanDeVossenberg J."/>
            <person name="Kartal B."/>
            <person name="Meier H."/>
            <person name="Frishman D."/>
            <person name="Huynen M.A."/>
            <person name="Mewes H."/>
            <person name="Weissenbach J."/>
            <person name="Jetten M.S.M."/>
            <person name="Wagner M."/>
            <person name="LePaslier D."/>
        </authorList>
    </citation>
    <scope>NUCLEOTIDE SEQUENCE</scope>
</reference>
<name>Q1Q098_KUEST</name>
<dbReference type="EMBL" id="CT573072">
    <property type="protein sequence ID" value="CAJ72762.1"/>
    <property type="molecule type" value="Genomic_DNA"/>
</dbReference>
<organism evidence="1">
    <name type="scientific">Kuenenia stuttgartiensis</name>
    <dbReference type="NCBI Taxonomy" id="174633"/>
    <lineage>
        <taxon>Bacteria</taxon>
        <taxon>Pseudomonadati</taxon>
        <taxon>Planctomycetota</taxon>
        <taxon>Candidatus Brocadiia</taxon>
        <taxon>Candidatus Brocadiales</taxon>
        <taxon>Candidatus Brocadiaceae</taxon>
        <taxon>Candidatus Kuenenia</taxon>
    </lineage>
</organism>
<evidence type="ECO:0000313" key="2">
    <source>
        <dbReference type="EMBL" id="QII09861.1"/>
    </source>
</evidence>
<reference evidence="1" key="2">
    <citation type="submission" date="2006-01" db="EMBL/GenBank/DDBJ databases">
        <authorList>
            <person name="Genoscope"/>
        </authorList>
    </citation>
    <scope>NUCLEOTIDE SEQUENCE</scope>
</reference>
<gene>
    <name evidence="2" type="ORF">KsCSTR_04820</name>
    <name evidence="1" type="ORF">kustd2017</name>
</gene>
<proteinExistence type="predicted"/>
<dbReference type="EMBL" id="CP049055">
    <property type="protein sequence ID" value="QII09861.1"/>
    <property type="molecule type" value="Genomic_DNA"/>
</dbReference>
<evidence type="ECO:0000313" key="1">
    <source>
        <dbReference type="EMBL" id="CAJ72762.1"/>
    </source>
</evidence>